<accession>A0A1M6GE23</accession>
<dbReference type="AlphaFoldDB" id="A0A1M6GE23"/>
<dbReference type="Proteomes" id="UP000184543">
    <property type="component" value="Unassembled WGS sequence"/>
</dbReference>
<name>A0A1M6GE23_9FLAO</name>
<organism evidence="4 5">
    <name type="scientific">Pseudozobellia thermophila</name>
    <dbReference type="NCBI Taxonomy" id="192903"/>
    <lineage>
        <taxon>Bacteria</taxon>
        <taxon>Pseudomonadati</taxon>
        <taxon>Bacteroidota</taxon>
        <taxon>Flavobacteriia</taxon>
        <taxon>Flavobacteriales</taxon>
        <taxon>Flavobacteriaceae</taxon>
        <taxon>Pseudozobellia</taxon>
    </lineage>
</organism>
<dbReference type="Gene3D" id="3.20.110.10">
    <property type="entry name" value="Glycoside hydrolase 38, N terminal domain"/>
    <property type="match status" value="1"/>
</dbReference>
<dbReference type="InterPro" id="IPR011330">
    <property type="entry name" value="Glyco_hydro/deAcase_b/a-brl"/>
</dbReference>
<reference evidence="5" key="1">
    <citation type="submission" date="2016-11" db="EMBL/GenBank/DDBJ databases">
        <authorList>
            <person name="Varghese N."/>
            <person name="Submissions S."/>
        </authorList>
    </citation>
    <scope>NUCLEOTIDE SEQUENCE [LARGE SCALE GENOMIC DNA]</scope>
    <source>
        <strain evidence="5">DSM 19858</strain>
    </source>
</reference>
<protein>
    <submittedName>
        <fullName evidence="4">Glycosyl hydrolases family 38 N-terminal domain-containing protein</fullName>
    </submittedName>
</protein>
<dbReference type="InterPro" id="IPR000602">
    <property type="entry name" value="Glyco_hydro_38_N"/>
</dbReference>
<dbReference type="InterPro" id="IPR027291">
    <property type="entry name" value="Glyco_hydro_38_N_sf"/>
</dbReference>
<dbReference type="PANTHER" id="PTHR46017">
    <property type="entry name" value="ALPHA-MANNOSIDASE 2C1"/>
    <property type="match status" value="1"/>
</dbReference>
<dbReference type="InterPro" id="IPR013780">
    <property type="entry name" value="Glyco_hydro_b"/>
</dbReference>
<dbReference type="CDD" id="cd10791">
    <property type="entry name" value="GH38N_AMII_like_1"/>
    <property type="match status" value="1"/>
</dbReference>
<gene>
    <name evidence="4" type="ORF">SAMN04488513_102782</name>
</gene>
<evidence type="ECO:0000256" key="1">
    <source>
        <dbReference type="SAM" id="SignalP"/>
    </source>
</evidence>
<dbReference type="Pfam" id="PF01074">
    <property type="entry name" value="Glyco_hydro_38N"/>
    <property type="match status" value="1"/>
</dbReference>
<sequence length="1001" mass="111879">MVSIKNMKSILRLKVALILLVSTNSIQSQVDVTKVENNLTGKVYTDFAAMQDKSRIDIELSAALRLIVQPYYGYLKNGDPGREINLVLNEKGKSGKVKIELEALGQKESFTFNLSEDITEYKFLLPAGIGVTTDDKVDVTISGSGLNVSKTITIPKKRQWTIYLYPHSHVDIGYTNTQKNAEIIHSRNLVNGIELAEETANYPEGAGYLWNPEVLWPIERYLGNATPEEKREIIDGVRKGYIRLDAGYANIMTSAASDEELIEFFRFKTHYEKLTDKPIETLVQVDVPGMSWGIIPVAVKKGIKYIFSFNNGTGRVGQSIKQSFKPFWWADESGKNKVLFYQAGSYNPGALIKGHQFWPAMAGQTDPSKLLDIVKTENPRENFIDGYINKILPELEDSTDYPFDIFAMSWAMADNTPIDADLPEAVKSWNSEYAYPHLIIAGATDFMKAFDDKYGNEIPIVKGDFTEYWTDGLGTAAKYTAMNRTTKERLVQAETLWSMLQPGKPAPSSIFNEAWRNVILGTEHTWAYMAPNEQPLSDEILKVKLDYFTSAEKLSHDLLNKALATVGKAQSSNFGVFNTLSWNRSGIVKIPKEQAKGFNSVLDEDGNSISSQKLSNGELIFLANDVPAFGSKKYKLSHKKNRVKLKIAKENVLDNGLVRVSIDTITGDIGSIIRGGKEFVKLHGNSKVNTYKYLHGDDSPDKATSTTSVKYHILENGPLMAKIAVDSEAEGCNSLLREITLYKDQAHIEIKNTVDKIAITDKEGVHFGFAFDIENPKMVSDIPWGTMEIEKDQIPGANKNWITTQRWVDISNDKSGVAWTSLDAPLFEVNDITANILGSASGSNQWISSLEPNGTIYSWALNNHWFTNFPLSQEGSIVFRYAILPYNTMGDLASSNRFGLEQFRPLVVSSLKDDFRPQQILSIEGNTAVTASVLKPSSDGKSALLRIRSISKKDELVKLNWHENKPSSVSIYDINDNTIKDKIDDSLMIPAMDFVTLYVVW</sequence>
<dbReference type="GO" id="GO:0030246">
    <property type="term" value="F:carbohydrate binding"/>
    <property type="evidence" value="ECO:0007669"/>
    <property type="project" value="InterPro"/>
</dbReference>
<feature type="chain" id="PRO_5009917719" evidence="1">
    <location>
        <begin position="29"/>
        <end position="1001"/>
    </location>
</feature>
<keyword evidence="4" id="KW-0378">Hydrolase</keyword>
<dbReference type="Pfam" id="PF07748">
    <property type="entry name" value="Glyco_hydro_38C"/>
    <property type="match status" value="1"/>
</dbReference>
<feature type="domain" description="Glycoside hydrolase family 38 N-terminal" evidence="2">
    <location>
        <begin position="161"/>
        <end position="452"/>
    </location>
</feature>
<proteinExistence type="predicted"/>
<feature type="domain" description="Glycosyl hydrolase family 38 C-terminal" evidence="3">
    <location>
        <begin position="653"/>
        <end position="818"/>
    </location>
</feature>
<dbReference type="SUPFAM" id="SSF74650">
    <property type="entry name" value="Galactose mutarotase-like"/>
    <property type="match status" value="1"/>
</dbReference>
<dbReference type="OrthoDB" id="1049785at2"/>
<dbReference type="GO" id="GO:0009313">
    <property type="term" value="P:oligosaccharide catabolic process"/>
    <property type="evidence" value="ECO:0007669"/>
    <property type="project" value="TreeGrafter"/>
</dbReference>
<feature type="signal peptide" evidence="1">
    <location>
        <begin position="1"/>
        <end position="28"/>
    </location>
</feature>
<dbReference type="Gene3D" id="2.60.40.1180">
    <property type="entry name" value="Golgi alpha-mannosidase II"/>
    <property type="match status" value="1"/>
</dbReference>
<keyword evidence="1" id="KW-0732">Signal</keyword>
<dbReference type="InterPro" id="IPR011013">
    <property type="entry name" value="Gal_mutarotase_sf_dom"/>
</dbReference>
<evidence type="ECO:0000259" key="3">
    <source>
        <dbReference type="Pfam" id="PF07748"/>
    </source>
</evidence>
<evidence type="ECO:0000313" key="5">
    <source>
        <dbReference type="Proteomes" id="UP000184543"/>
    </source>
</evidence>
<dbReference type="PANTHER" id="PTHR46017:SF1">
    <property type="entry name" value="ALPHA-MANNOSIDASE 2C1"/>
    <property type="match status" value="1"/>
</dbReference>
<dbReference type="GO" id="GO:0004559">
    <property type="term" value="F:alpha-mannosidase activity"/>
    <property type="evidence" value="ECO:0007669"/>
    <property type="project" value="InterPro"/>
</dbReference>
<dbReference type="EMBL" id="FQYU01000002">
    <property type="protein sequence ID" value="SHJ08164.1"/>
    <property type="molecule type" value="Genomic_DNA"/>
</dbReference>
<dbReference type="STRING" id="192903.SAMN04488513_102782"/>
<dbReference type="InterPro" id="IPR011682">
    <property type="entry name" value="Glyco_hydro_38_C"/>
</dbReference>
<dbReference type="SUPFAM" id="SSF88713">
    <property type="entry name" value="Glycoside hydrolase/deacetylase"/>
    <property type="match status" value="1"/>
</dbReference>
<evidence type="ECO:0000259" key="2">
    <source>
        <dbReference type="Pfam" id="PF01074"/>
    </source>
</evidence>
<dbReference type="Gene3D" id="2.70.98.30">
    <property type="entry name" value="Golgi alpha-mannosidase II, domain 4"/>
    <property type="match status" value="1"/>
</dbReference>
<dbReference type="GO" id="GO:0006013">
    <property type="term" value="P:mannose metabolic process"/>
    <property type="evidence" value="ECO:0007669"/>
    <property type="project" value="InterPro"/>
</dbReference>
<evidence type="ECO:0000313" key="4">
    <source>
        <dbReference type="EMBL" id="SHJ08164.1"/>
    </source>
</evidence>
<keyword evidence="5" id="KW-1185">Reference proteome</keyword>